<dbReference type="SUPFAM" id="SSF55658">
    <property type="entry name" value="L9 N-domain-like"/>
    <property type="match status" value="1"/>
</dbReference>
<dbReference type="GO" id="GO:0046872">
    <property type="term" value="F:metal ion binding"/>
    <property type="evidence" value="ECO:0007669"/>
    <property type="project" value="UniProtKB-KW"/>
</dbReference>
<dbReference type="EC" id="3.1.26.4" evidence="4 11"/>
<keyword evidence="6 11" id="KW-0540">Nuclease</keyword>
<dbReference type="GO" id="GO:0005737">
    <property type="term" value="C:cytoplasm"/>
    <property type="evidence" value="ECO:0007669"/>
    <property type="project" value="UniProtKB-SubCell"/>
</dbReference>
<keyword evidence="9 11" id="KW-0378">Hydrolase</keyword>
<keyword evidence="8 11" id="KW-0255">Endonuclease</keyword>
<keyword evidence="7 11" id="KW-0479">Metal-binding</keyword>
<dbReference type="InterPro" id="IPR002156">
    <property type="entry name" value="RNaseH_domain"/>
</dbReference>
<dbReference type="AlphaFoldDB" id="A0A0B7HFT8"/>
<comment type="cofactor">
    <cofactor evidence="1">
        <name>Mg(2+)</name>
        <dbReference type="ChEBI" id="CHEBI:18420"/>
    </cofactor>
</comment>
<keyword evidence="10 11" id="KW-0460">Magnesium</keyword>
<feature type="binding site" evidence="12">
    <location>
        <position position="147"/>
    </location>
    <ligand>
        <name>Mg(2+)</name>
        <dbReference type="ChEBI" id="CHEBI:18420"/>
        <label>2</label>
    </ligand>
</feature>
<dbReference type="GO" id="GO:0004523">
    <property type="term" value="F:RNA-DNA hybrid ribonuclease activity"/>
    <property type="evidence" value="ECO:0007669"/>
    <property type="project" value="UniProtKB-UniRule"/>
</dbReference>
<dbReference type="InterPro" id="IPR012337">
    <property type="entry name" value="RNaseH-like_sf"/>
</dbReference>
<evidence type="ECO:0000256" key="2">
    <source>
        <dbReference type="ARBA" id="ARBA00004065"/>
    </source>
</evidence>
<comment type="similarity">
    <text evidence="3 11">Belongs to the RNase H family.</text>
</comment>
<comment type="subcellular location">
    <subcellularLocation>
        <location evidence="11">Cytoplasm</location>
    </subcellularLocation>
</comment>
<dbReference type="InterPro" id="IPR036397">
    <property type="entry name" value="RNaseH_sf"/>
</dbReference>
<evidence type="ECO:0000256" key="5">
    <source>
        <dbReference type="ARBA" id="ARBA00017721"/>
    </source>
</evidence>
<evidence type="ECO:0000256" key="11">
    <source>
        <dbReference type="PIRNR" id="PIRNR037839"/>
    </source>
</evidence>
<dbReference type="InterPro" id="IPR017290">
    <property type="entry name" value="RNase_H_bac"/>
</dbReference>
<dbReference type="InterPro" id="IPR009027">
    <property type="entry name" value="Ribosomal_bL9/RNase_H1_N"/>
</dbReference>
<comment type="cofactor">
    <cofactor evidence="12">
        <name>Mn(2+)</name>
        <dbReference type="ChEBI" id="CHEBI:29035"/>
    </cofactor>
    <cofactor evidence="12">
        <name>Mg(2+)</name>
        <dbReference type="ChEBI" id="CHEBI:18420"/>
    </cofactor>
    <text evidence="12">Binds 2 metal ions per subunit. Manganese or magnesium.</text>
</comment>
<protein>
    <recommendedName>
        <fullName evidence="5 11">Ribonuclease H</fullName>
        <ecNumber evidence="4 11">3.1.26.4</ecNumber>
    </recommendedName>
</protein>
<dbReference type="GO" id="GO:0003676">
    <property type="term" value="F:nucleic acid binding"/>
    <property type="evidence" value="ECO:0007669"/>
    <property type="project" value="UniProtKB-UniRule"/>
</dbReference>
<evidence type="ECO:0000256" key="10">
    <source>
        <dbReference type="ARBA" id="ARBA00022842"/>
    </source>
</evidence>
<evidence type="ECO:0000256" key="3">
    <source>
        <dbReference type="ARBA" id="ARBA00005300"/>
    </source>
</evidence>
<dbReference type="Pfam" id="PF00075">
    <property type="entry name" value="RNase_H"/>
    <property type="match status" value="1"/>
</dbReference>
<dbReference type="Proteomes" id="UP000044026">
    <property type="component" value="Unassembled WGS sequence"/>
</dbReference>
<dbReference type="PIRSF" id="PIRSF037839">
    <property type="entry name" value="Ribonuclease_H"/>
    <property type="match status" value="1"/>
</dbReference>
<feature type="binding site" evidence="12">
    <location>
        <position position="86"/>
    </location>
    <ligand>
        <name>Mg(2+)</name>
        <dbReference type="ChEBI" id="CHEBI:18420"/>
        <label>1</label>
    </ligand>
</feature>
<evidence type="ECO:0000313" key="14">
    <source>
        <dbReference type="Proteomes" id="UP000044026"/>
    </source>
</evidence>
<evidence type="ECO:0000256" key="6">
    <source>
        <dbReference type="ARBA" id="ARBA00022722"/>
    </source>
</evidence>
<dbReference type="RefSeq" id="WP_013997285.1">
    <property type="nucleotide sequence ID" value="NZ_BOQI01000018.1"/>
</dbReference>
<feature type="binding site" evidence="12">
    <location>
        <position position="207"/>
    </location>
    <ligand>
        <name>Mg(2+)</name>
        <dbReference type="ChEBI" id="CHEBI:18420"/>
        <label>1</label>
    </ligand>
</feature>
<gene>
    <name evidence="13" type="primary">rnhA</name>
    <name evidence="13" type="ORF">CCAN12_730091</name>
</gene>
<proteinExistence type="inferred from homology"/>
<dbReference type="InterPro" id="IPR037056">
    <property type="entry name" value="RNase_H1_N_sf"/>
</dbReference>
<dbReference type="PROSITE" id="PS50879">
    <property type="entry name" value="RNASE_H_1"/>
    <property type="match status" value="1"/>
</dbReference>
<sequence length="212" mass="23967">MASKNKYYVVWEGYEIGIFDSWNACKRVVHGYPTAKYKGFPTLQEAQKALKGRYDDYKGKKISSITLSPTELQRIGKPITPSISVDAACSGNPGIMEYRGVNTKDGNEIFRIGPFAQGTNNIGEFLALVHALALLKKKQLNIPIYSDSQIAINWIRLKKCKTKNKPTAANEKIFELIDRAETWLNENTFSNRILKWETKAWGEIPADFGRKS</sequence>
<dbReference type="EMBL" id="CDOE01000071">
    <property type="protein sequence ID" value="CEN38586.1"/>
    <property type="molecule type" value="Genomic_DNA"/>
</dbReference>
<evidence type="ECO:0000256" key="4">
    <source>
        <dbReference type="ARBA" id="ARBA00012180"/>
    </source>
</evidence>
<comment type="function">
    <text evidence="2 11">Endonuclease that specifically degrades the RNA of RNA-DNA hybrids.</text>
</comment>
<dbReference type="FunFam" id="3.40.970.10:FF:000002">
    <property type="entry name" value="Ribonuclease H"/>
    <property type="match status" value="1"/>
</dbReference>
<evidence type="ECO:0000256" key="7">
    <source>
        <dbReference type="ARBA" id="ARBA00022723"/>
    </source>
</evidence>
<dbReference type="OMA" id="KWETKAW"/>
<dbReference type="Gene3D" id="3.30.420.10">
    <property type="entry name" value="Ribonuclease H-like superfamily/Ribonuclease H"/>
    <property type="match status" value="1"/>
</dbReference>
<dbReference type="SUPFAM" id="SSF53098">
    <property type="entry name" value="Ribonuclease H-like"/>
    <property type="match status" value="1"/>
</dbReference>
<evidence type="ECO:0000256" key="1">
    <source>
        <dbReference type="ARBA" id="ARBA00001946"/>
    </source>
</evidence>
<reference evidence="13 14" key="1">
    <citation type="submission" date="2015-01" db="EMBL/GenBank/DDBJ databases">
        <authorList>
            <person name="Xiang T."/>
            <person name="Song Y."/>
            <person name="Huang L."/>
            <person name="Wang B."/>
            <person name="Wu P."/>
        </authorList>
    </citation>
    <scope>NUCLEOTIDE SEQUENCE [LARGE SCALE GENOMIC DNA]</scope>
    <source>
        <strain evidence="13 14">Cc12</strain>
    </source>
</reference>
<accession>A0A0B7HFT8</accession>
<feature type="binding site" evidence="12">
    <location>
        <position position="124"/>
    </location>
    <ligand>
        <name>Mg(2+)</name>
        <dbReference type="ChEBI" id="CHEBI:18420"/>
        <label>2</label>
    </ligand>
</feature>
<evidence type="ECO:0000256" key="9">
    <source>
        <dbReference type="ARBA" id="ARBA00022801"/>
    </source>
</evidence>
<dbReference type="Pfam" id="PF01693">
    <property type="entry name" value="Cauli_VI"/>
    <property type="match status" value="1"/>
</dbReference>
<dbReference type="GeneID" id="69579569"/>
<evidence type="ECO:0000313" key="13">
    <source>
        <dbReference type="EMBL" id="CEN38586.1"/>
    </source>
</evidence>
<evidence type="ECO:0000256" key="12">
    <source>
        <dbReference type="PIRSR" id="PIRSR037839-1"/>
    </source>
</evidence>
<keyword evidence="11" id="KW-0963">Cytoplasm</keyword>
<keyword evidence="12" id="KW-0464">Manganese</keyword>
<comment type="catalytic activity">
    <reaction evidence="11">
        <text>Endonucleolytic cleavage to 5'-phosphomonoester.</text>
        <dbReference type="EC" id="3.1.26.4"/>
    </reaction>
</comment>
<dbReference type="Gene3D" id="3.40.970.10">
    <property type="entry name" value="Ribonuclease H1, N-terminal domain"/>
    <property type="match status" value="1"/>
</dbReference>
<name>A0A0B7HFT8_9FLAO</name>
<dbReference type="InterPro" id="IPR011320">
    <property type="entry name" value="RNase_H1_N"/>
</dbReference>
<evidence type="ECO:0000256" key="8">
    <source>
        <dbReference type="ARBA" id="ARBA00022759"/>
    </source>
</evidence>
<organism evidence="13 14">
    <name type="scientific">Capnocytophaga canimorsus</name>
    <dbReference type="NCBI Taxonomy" id="28188"/>
    <lineage>
        <taxon>Bacteria</taxon>
        <taxon>Pseudomonadati</taxon>
        <taxon>Bacteroidota</taxon>
        <taxon>Flavobacteriia</taxon>
        <taxon>Flavobacteriales</taxon>
        <taxon>Flavobacteriaceae</taxon>
        <taxon>Capnocytophaga</taxon>
    </lineage>
</organism>